<reference evidence="5 6" key="1">
    <citation type="submission" date="2019-12" db="EMBL/GenBank/DDBJ databases">
        <authorList>
            <person name="Alioto T."/>
            <person name="Alioto T."/>
            <person name="Gomez Garrido J."/>
        </authorList>
    </citation>
    <scope>NUCLEOTIDE SEQUENCE [LARGE SCALE GENOMIC DNA]</scope>
</reference>
<keyword evidence="4" id="KW-0963">Cytoplasm</keyword>
<evidence type="ECO:0000313" key="5">
    <source>
        <dbReference type="EMBL" id="CAA3017001.1"/>
    </source>
</evidence>
<evidence type="ECO:0000256" key="4">
    <source>
        <dbReference type="ARBA" id="ARBA00023212"/>
    </source>
</evidence>
<dbReference type="Pfam" id="PF03999">
    <property type="entry name" value="MAP65_ASE1"/>
    <property type="match status" value="1"/>
</dbReference>
<dbReference type="Gene3D" id="1.20.58.1520">
    <property type="match status" value="1"/>
</dbReference>
<dbReference type="AlphaFoldDB" id="A0A8S0UBQ2"/>
<dbReference type="PANTHER" id="PTHR19321">
    <property type="entry name" value="PROTEIN REGULATOR OF CYTOKINESIS 1 PRC1-RELATED"/>
    <property type="match status" value="1"/>
</dbReference>
<protein>
    <submittedName>
        <fullName evidence="5">65-kDa microtubule-associated 3-like</fullName>
    </submittedName>
</protein>
<keyword evidence="6" id="KW-1185">Reference proteome</keyword>
<evidence type="ECO:0000313" key="6">
    <source>
        <dbReference type="Proteomes" id="UP000594638"/>
    </source>
</evidence>
<dbReference type="GO" id="GO:0008017">
    <property type="term" value="F:microtubule binding"/>
    <property type="evidence" value="ECO:0007669"/>
    <property type="project" value="InterPro"/>
</dbReference>
<sequence>MLKRAEKARALISKIPGMVETLKSKLKAWEKERGFQFLYDGVGLVSILEKYHVLKQQKEQERQRQRDQKKLQG</sequence>
<dbReference type="GO" id="GO:0005737">
    <property type="term" value="C:cytoplasm"/>
    <property type="evidence" value="ECO:0007669"/>
    <property type="project" value="TreeGrafter"/>
</dbReference>
<keyword evidence="4" id="KW-0206">Cytoskeleton</keyword>
<evidence type="ECO:0000256" key="3">
    <source>
        <dbReference type="ARBA" id="ARBA00022701"/>
    </source>
</evidence>
<dbReference type="GO" id="GO:0005874">
    <property type="term" value="C:microtubule"/>
    <property type="evidence" value="ECO:0007669"/>
    <property type="project" value="UniProtKB-KW"/>
</dbReference>
<dbReference type="OrthoDB" id="1720650at2759"/>
<comment type="caution">
    <text evidence="5">The sequence shown here is derived from an EMBL/GenBank/DDBJ whole genome shotgun (WGS) entry which is preliminary data.</text>
</comment>
<gene>
    <name evidence="5" type="ORF">OLEA9_A033445</name>
</gene>
<organism evidence="5 6">
    <name type="scientific">Olea europaea subsp. europaea</name>
    <dbReference type="NCBI Taxonomy" id="158383"/>
    <lineage>
        <taxon>Eukaryota</taxon>
        <taxon>Viridiplantae</taxon>
        <taxon>Streptophyta</taxon>
        <taxon>Embryophyta</taxon>
        <taxon>Tracheophyta</taxon>
        <taxon>Spermatophyta</taxon>
        <taxon>Magnoliopsida</taxon>
        <taxon>eudicotyledons</taxon>
        <taxon>Gunneridae</taxon>
        <taxon>Pentapetalae</taxon>
        <taxon>asterids</taxon>
        <taxon>lamiids</taxon>
        <taxon>Lamiales</taxon>
        <taxon>Oleaceae</taxon>
        <taxon>Oleeae</taxon>
        <taxon>Olea</taxon>
    </lineage>
</organism>
<name>A0A8S0UBQ2_OLEEU</name>
<proteinExistence type="inferred from homology"/>
<accession>A0A8S0UBQ2</accession>
<evidence type="ECO:0000256" key="1">
    <source>
        <dbReference type="ARBA" id="ARBA00004245"/>
    </source>
</evidence>
<comment type="subcellular location">
    <subcellularLocation>
        <location evidence="1">Cytoplasm</location>
        <location evidence="1">Cytoskeleton</location>
    </subcellularLocation>
</comment>
<dbReference type="EMBL" id="CACTIH010007666">
    <property type="protein sequence ID" value="CAA3017001.1"/>
    <property type="molecule type" value="Genomic_DNA"/>
</dbReference>
<comment type="similarity">
    <text evidence="2">Belongs to the MAP65/ASE1 family.</text>
</comment>
<evidence type="ECO:0000256" key="2">
    <source>
        <dbReference type="ARBA" id="ARBA00006187"/>
    </source>
</evidence>
<dbReference type="Gramene" id="OE9A033445T1">
    <property type="protein sequence ID" value="OE9A033445C1"/>
    <property type="gene ID" value="OE9A033445"/>
</dbReference>
<dbReference type="PANTHER" id="PTHR19321:SF7">
    <property type="entry name" value="65-KDA MICROTUBULE-ASSOCIATED PROTEIN 3"/>
    <property type="match status" value="1"/>
</dbReference>
<dbReference type="GO" id="GO:0000226">
    <property type="term" value="P:microtubule cytoskeleton organization"/>
    <property type="evidence" value="ECO:0007669"/>
    <property type="project" value="InterPro"/>
</dbReference>
<dbReference type="InterPro" id="IPR007145">
    <property type="entry name" value="MAP65_Ase1_PRC1"/>
</dbReference>
<keyword evidence="3" id="KW-0493">Microtubule</keyword>
<dbReference type="GO" id="GO:0005819">
    <property type="term" value="C:spindle"/>
    <property type="evidence" value="ECO:0007669"/>
    <property type="project" value="TreeGrafter"/>
</dbReference>
<dbReference type="Proteomes" id="UP000594638">
    <property type="component" value="Unassembled WGS sequence"/>
</dbReference>